<comment type="caution">
    <text evidence="2">The sequence shown here is derived from an EMBL/GenBank/DDBJ whole genome shotgun (WGS) entry which is preliminary data.</text>
</comment>
<accession>A0A2G2ZP93</accession>
<feature type="compositionally biased region" description="Basic and acidic residues" evidence="1">
    <location>
        <begin position="119"/>
        <end position="128"/>
    </location>
</feature>
<protein>
    <submittedName>
        <fullName evidence="2">Uncharacterized protein</fullName>
    </submittedName>
</protein>
<evidence type="ECO:0000313" key="2">
    <source>
        <dbReference type="EMBL" id="PHT83754.1"/>
    </source>
</evidence>
<feature type="compositionally biased region" description="Acidic residues" evidence="1">
    <location>
        <begin position="107"/>
        <end position="118"/>
    </location>
</feature>
<gene>
    <name evidence="2" type="ORF">T459_12197</name>
</gene>
<dbReference type="AlphaFoldDB" id="A0A2G2ZP93"/>
<dbReference type="Gramene" id="PHT83754">
    <property type="protein sequence ID" value="PHT83754"/>
    <property type="gene ID" value="T459_12197"/>
</dbReference>
<evidence type="ECO:0000256" key="1">
    <source>
        <dbReference type="SAM" id="MobiDB-lite"/>
    </source>
</evidence>
<evidence type="ECO:0000313" key="3">
    <source>
        <dbReference type="Proteomes" id="UP000222542"/>
    </source>
</evidence>
<dbReference type="STRING" id="4072.A0A2G2ZP93"/>
<dbReference type="EMBL" id="AYRZ02000004">
    <property type="protein sequence ID" value="PHT83754.1"/>
    <property type="molecule type" value="Genomic_DNA"/>
</dbReference>
<organism evidence="2 3">
    <name type="scientific">Capsicum annuum</name>
    <name type="common">Capsicum pepper</name>
    <dbReference type="NCBI Taxonomy" id="4072"/>
    <lineage>
        <taxon>Eukaryota</taxon>
        <taxon>Viridiplantae</taxon>
        <taxon>Streptophyta</taxon>
        <taxon>Embryophyta</taxon>
        <taxon>Tracheophyta</taxon>
        <taxon>Spermatophyta</taxon>
        <taxon>Magnoliopsida</taxon>
        <taxon>eudicotyledons</taxon>
        <taxon>Gunneridae</taxon>
        <taxon>Pentapetalae</taxon>
        <taxon>asterids</taxon>
        <taxon>lamiids</taxon>
        <taxon>Solanales</taxon>
        <taxon>Solanaceae</taxon>
        <taxon>Solanoideae</taxon>
        <taxon>Capsiceae</taxon>
        <taxon>Capsicum</taxon>
    </lineage>
</organism>
<feature type="region of interest" description="Disordered" evidence="1">
    <location>
        <begin position="107"/>
        <end position="146"/>
    </location>
</feature>
<keyword evidence="3" id="KW-1185">Reference proteome</keyword>
<dbReference type="Proteomes" id="UP000222542">
    <property type="component" value="Unassembled WGS sequence"/>
</dbReference>
<proteinExistence type="predicted"/>
<feature type="region of interest" description="Disordered" evidence="1">
    <location>
        <begin position="1"/>
        <end position="22"/>
    </location>
</feature>
<sequence length="208" mass="23098">MMLIPEGQQQLDFEEEGDKGVHEGHRVAEKGVEGDYFNEAPTTVVYIELENKVTPSEASSAGVVAAGGEAPADGKAGATAEAANIDVSDLSTENSSDSNHEDLFVEADAEFESDEHDEDINLRDERRTYQRKKRRQRIPNGPTEVPLGKVGLDLEFEETEIADKGLKGKVIGDETVYYRSDEYSMEFDLEYGLRRTDSRKVVYDKSAK</sequence>
<reference evidence="2 3" key="2">
    <citation type="journal article" date="2017" name="Genome Biol.">
        <title>New reference genome sequences of hot pepper reveal the massive evolution of plant disease-resistance genes by retroduplication.</title>
        <authorList>
            <person name="Kim S."/>
            <person name="Park J."/>
            <person name="Yeom S.I."/>
            <person name="Kim Y.M."/>
            <person name="Seo E."/>
            <person name="Kim K.T."/>
            <person name="Kim M.S."/>
            <person name="Lee J.M."/>
            <person name="Cheong K."/>
            <person name="Shin H.S."/>
            <person name="Kim S.B."/>
            <person name="Han K."/>
            <person name="Lee J."/>
            <person name="Park M."/>
            <person name="Lee H.A."/>
            <person name="Lee H.Y."/>
            <person name="Lee Y."/>
            <person name="Oh S."/>
            <person name="Lee J.H."/>
            <person name="Choi E."/>
            <person name="Choi E."/>
            <person name="Lee S.E."/>
            <person name="Jeon J."/>
            <person name="Kim H."/>
            <person name="Choi G."/>
            <person name="Song H."/>
            <person name="Lee J."/>
            <person name="Lee S.C."/>
            <person name="Kwon J.K."/>
            <person name="Lee H.Y."/>
            <person name="Koo N."/>
            <person name="Hong Y."/>
            <person name="Kim R.W."/>
            <person name="Kang W.H."/>
            <person name="Huh J.H."/>
            <person name="Kang B.C."/>
            <person name="Yang T.J."/>
            <person name="Lee Y.H."/>
            <person name="Bennetzen J.L."/>
            <person name="Choi D."/>
        </authorList>
    </citation>
    <scope>NUCLEOTIDE SEQUENCE [LARGE SCALE GENOMIC DNA]</scope>
    <source>
        <strain evidence="3">cv. CM334</strain>
    </source>
</reference>
<reference evidence="2 3" key="1">
    <citation type="journal article" date="2014" name="Nat. Genet.">
        <title>Genome sequence of the hot pepper provides insights into the evolution of pungency in Capsicum species.</title>
        <authorList>
            <person name="Kim S."/>
            <person name="Park M."/>
            <person name="Yeom S.I."/>
            <person name="Kim Y.M."/>
            <person name="Lee J.M."/>
            <person name="Lee H.A."/>
            <person name="Seo E."/>
            <person name="Choi J."/>
            <person name="Cheong K."/>
            <person name="Kim K.T."/>
            <person name="Jung K."/>
            <person name="Lee G.W."/>
            <person name="Oh S.K."/>
            <person name="Bae C."/>
            <person name="Kim S.B."/>
            <person name="Lee H.Y."/>
            <person name="Kim S.Y."/>
            <person name="Kim M.S."/>
            <person name="Kang B.C."/>
            <person name="Jo Y.D."/>
            <person name="Yang H.B."/>
            <person name="Jeong H.J."/>
            <person name="Kang W.H."/>
            <person name="Kwon J.K."/>
            <person name="Shin C."/>
            <person name="Lim J.Y."/>
            <person name="Park J.H."/>
            <person name="Huh J.H."/>
            <person name="Kim J.S."/>
            <person name="Kim B.D."/>
            <person name="Cohen O."/>
            <person name="Paran I."/>
            <person name="Suh M.C."/>
            <person name="Lee S.B."/>
            <person name="Kim Y.K."/>
            <person name="Shin Y."/>
            <person name="Noh S.J."/>
            <person name="Park J."/>
            <person name="Seo Y.S."/>
            <person name="Kwon S.Y."/>
            <person name="Kim H.A."/>
            <person name="Park J.M."/>
            <person name="Kim H.J."/>
            <person name="Choi S.B."/>
            <person name="Bosland P.W."/>
            <person name="Reeves G."/>
            <person name="Jo S.H."/>
            <person name="Lee B.W."/>
            <person name="Cho H.T."/>
            <person name="Choi H.S."/>
            <person name="Lee M.S."/>
            <person name="Yu Y."/>
            <person name="Do Choi Y."/>
            <person name="Park B.S."/>
            <person name="van Deynze A."/>
            <person name="Ashrafi H."/>
            <person name="Hill T."/>
            <person name="Kim W.T."/>
            <person name="Pai H.S."/>
            <person name="Ahn H.K."/>
            <person name="Yeam I."/>
            <person name="Giovannoni J.J."/>
            <person name="Rose J.K."/>
            <person name="Sorensen I."/>
            <person name="Lee S.J."/>
            <person name="Kim R.W."/>
            <person name="Choi I.Y."/>
            <person name="Choi B.S."/>
            <person name="Lim J.S."/>
            <person name="Lee Y.H."/>
            <person name="Choi D."/>
        </authorList>
    </citation>
    <scope>NUCLEOTIDE SEQUENCE [LARGE SCALE GENOMIC DNA]</scope>
    <source>
        <strain evidence="3">cv. CM334</strain>
    </source>
</reference>
<name>A0A2G2ZP93_CAPAN</name>